<evidence type="ECO:0000256" key="4">
    <source>
        <dbReference type="PIRSR" id="PIRSR031924-50"/>
    </source>
</evidence>
<dbReference type="InterPro" id="IPR002591">
    <property type="entry name" value="Phosphodiest/P_Trfase"/>
</dbReference>
<feature type="active site" description="Phosphothreonine intermediate" evidence="4">
    <location>
        <position position="80"/>
    </location>
</feature>
<dbReference type="SUPFAM" id="SSF53649">
    <property type="entry name" value="Alkaline phosphatase-like"/>
    <property type="match status" value="1"/>
</dbReference>
<dbReference type="PANTHER" id="PTHR10151:SF120">
    <property type="entry name" value="BIS(5'-ADENOSYL)-TRIPHOSPHATASE"/>
    <property type="match status" value="1"/>
</dbReference>
<evidence type="ECO:0008006" key="8">
    <source>
        <dbReference type="Google" id="ProtNLM"/>
    </source>
</evidence>
<evidence type="ECO:0000313" key="6">
    <source>
        <dbReference type="EMBL" id="MDR6240335.1"/>
    </source>
</evidence>
<name>A0AAE3XPN1_9BACT</name>
<keyword evidence="2" id="KW-0479">Metal-binding</keyword>
<keyword evidence="3" id="KW-0732">Signal</keyword>
<feature type="binding site" evidence="5">
    <location>
        <position position="101"/>
    </location>
    <ligand>
        <name>substrate</name>
    </ligand>
</feature>
<dbReference type="PANTHER" id="PTHR10151">
    <property type="entry name" value="ECTONUCLEOTIDE PYROPHOSPHATASE/PHOSPHODIESTERASE"/>
    <property type="match status" value="1"/>
</dbReference>
<dbReference type="EMBL" id="JAVDQD010000004">
    <property type="protein sequence ID" value="MDR6240335.1"/>
    <property type="molecule type" value="Genomic_DNA"/>
</dbReference>
<organism evidence="6 7">
    <name type="scientific">Aureibacter tunicatorum</name>
    <dbReference type="NCBI Taxonomy" id="866807"/>
    <lineage>
        <taxon>Bacteria</taxon>
        <taxon>Pseudomonadati</taxon>
        <taxon>Bacteroidota</taxon>
        <taxon>Cytophagia</taxon>
        <taxon>Cytophagales</taxon>
        <taxon>Persicobacteraceae</taxon>
        <taxon>Aureibacter</taxon>
    </lineage>
</organism>
<feature type="binding site" evidence="5">
    <location>
        <begin position="165"/>
        <end position="167"/>
    </location>
    <ligand>
        <name>substrate</name>
    </ligand>
</feature>
<comment type="caution">
    <text evidence="6">The sequence shown here is derived from an EMBL/GenBank/DDBJ whole genome shotgun (WGS) entry which is preliminary data.</text>
</comment>
<keyword evidence="1 4" id="KW-0597">Phosphoprotein</keyword>
<dbReference type="InterPro" id="IPR017850">
    <property type="entry name" value="Alkaline_phosphatase_core_sf"/>
</dbReference>
<evidence type="ECO:0000256" key="5">
    <source>
        <dbReference type="PIRSR" id="PIRSR031924-51"/>
    </source>
</evidence>
<dbReference type="Pfam" id="PF01663">
    <property type="entry name" value="Phosphodiest"/>
    <property type="match status" value="1"/>
</dbReference>
<gene>
    <name evidence="6" type="ORF">HNQ88_003401</name>
</gene>
<dbReference type="Proteomes" id="UP001185092">
    <property type="component" value="Unassembled WGS sequence"/>
</dbReference>
<accession>A0AAE3XPN1</accession>
<evidence type="ECO:0000256" key="1">
    <source>
        <dbReference type="ARBA" id="ARBA00022553"/>
    </source>
</evidence>
<dbReference type="Gene3D" id="3.30.1360.150">
    <property type="match status" value="1"/>
</dbReference>
<dbReference type="GO" id="GO:0004035">
    <property type="term" value="F:alkaline phosphatase activity"/>
    <property type="evidence" value="ECO:0007669"/>
    <property type="project" value="InterPro"/>
</dbReference>
<dbReference type="GO" id="GO:0046872">
    <property type="term" value="F:metal ion binding"/>
    <property type="evidence" value="ECO:0007669"/>
    <property type="project" value="UniProtKB-KW"/>
</dbReference>
<sequence length="542" mass="61027">MNTRHTFILAVLSLILTNCKASKPQKPDKPKLIVSIVVDQMRYDYLDRFKELYTQDGFNRLRKNGFDFRNTHYNYIPTRTAPGHASLFTGTTPSRHGIGGNGWFDKNLKKGIFSISDTTVHLISHRNKSKGSASYSPANLLASTVGDELKLATYGESKVIGIGIKARASVLTSGHAADAAYWISGGELVTSSYYRDSLPQWAISFNGKERTEELLKDGWPLLLPVDQYPASLVSNDNRKEEYSITEQSPVFPYTFGRNEHDLIGTTPFGNTLLTEAAIACIEGEDLGQGDVSDFLIIGYSATDYIGHRYGAGSLEMMDAYLRLDRDIGYLIDALDQKVGDGNYVIVLTADHGGMHTSEHLSDHHFHTGLTQKNQLREHLNNYFQQKYGLTDIVLRLKDEQVYLDFEQATRKGITKEEVEEIALNWFKKQEGIRDVVSKTDLLSRSFKNDEVRQMLKRGVYPSRSGDVFFMHEPGWQSKYMAANHGTAYTYDTHVPNVWYGWKIPQGESVERKEITSIAPTLSMMFRVSLPNASSTVPLKEVL</sequence>
<evidence type="ECO:0000313" key="7">
    <source>
        <dbReference type="Proteomes" id="UP001185092"/>
    </source>
</evidence>
<dbReference type="AlphaFoldDB" id="A0AAE3XPN1"/>
<dbReference type="CDD" id="cd16016">
    <property type="entry name" value="AP-SPAP"/>
    <property type="match status" value="1"/>
</dbReference>
<dbReference type="InterPro" id="IPR026263">
    <property type="entry name" value="Alkaline_phosphatase_prok"/>
</dbReference>
<dbReference type="PIRSF" id="PIRSF031924">
    <property type="entry name" value="Pi-irrepressible_AP"/>
    <property type="match status" value="1"/>
</dbReference>
<reference evidence="6" key="1">
    <citation type="submission" date="2023-07" db="EMBL/GenBank/DDBJ databases">
        <title>Genomic Encyclopedia of Type Strains, Phase IV (KMG-IV): sequencing the most valuable type-strain genomes for metagenomic binning, comparative biology and taxonomic classification.</title>
        <authorList>
            <person name="Goeker M."/>
        </authorList>
    </citation>
    <scope>NUCLEOTIDE SEQUENCE</scope>
    <source>
        <strain evidence="6">DSM 26174</strain>
    </source>
</reference>
<proteinExistence type="predicted"/>
<dbReference type="Gene3D" id="3.40.720.10">
    <property type="entry name" value="Alkaline Phosphatase, subunit A"/>
    <property type="match status" value="1"/>
</dbReference>
<protein>
    <recommendedName>
        <fullName evidence="8">Alkaline phosphatase</fullName>
    </recommendedName>
</protein>
<keyword evidence="7" id="KW-1185">Reference proteome</keyword>
<dbReference type="RefSeq" id="WP_309940238.1">
    <property type="nucleotide sequence ID" value="NZ_AP025305.1"/>
</dbReference>
<evidence type="ECO:0000256" key="2">
    <source>
        <dbReference type="ARBA" id="ARBA00022723"/>
    </source>
</evidence>
<evidence type="ECO:0000256" key="3">
    <source>
        <dbReference type="ARBA" id="ARBA00022729"/>
    </source>
</evidence>